<organism evidence="1">
    <name type="scientific">Anopheles atroparvus</name>
    <name type="common">European mosquito</name>
    <dbReference type="NCBI Taxonomy" id="41427"/>
    <lineage>
        <taxon>Eukaryota</taxon>
        <taxon>Metazoa</taxon>
        <taxon>Ecdysozoa</taxon>
        <taxon>Arthropoda</taxon>
        <taxon>Hexapoda</taxon>
        <taxon>Insecta</taxon>
        <taxon>Pterygota</taxon>
        <taxon>Neoptera</taxon>
        <taxon>Endopterygota</taxon>
        <taxon>Diptera</taxon>
        <taxon>Nematocera</taxon>
        <taxon>Culicoidea</taxon>
        <taxon>Culicidae</taxon>
        <taxon>Anophelinae</taxon>
        <taxon>Anopheles</taxon>
    </lineage>
</organism>
<proteinExistence type="predicted"/>
<sequence>MAFPGDPRARYRYRMLKLAKLVRLWDGLARARAAERSLSPFASLLGSPGSPGWDLLALRSEGTGWLSVKHTVPSGAVRSRPEPLVGSRNRPEPSEPSEPSGAG</sequence>
<accession>A0A182IVS0</accession>
<dbReference type="VEuPathDB" id="VectorBase:AATE006424"/>
<reference evidence="1" key="1">
    <citation type="submission" date="2022-08" db="UniProtKB">
        <authorList>
            <consortium name="EnsemblMetazoa"/>
        </authorList>
    </citation>
    <scope>IDENTIFICATION</scope>
    <source>
        <strain evidence="1">EBRO</strain>
    </source>
</reference>
<dbReference type="AlphaFoldDB" id="A0A182IVS0"/>
<evidence type="ECO:0000313" key="1">
    <source>
        <dbReference type="EnsemblMetazoa" id="AATE006424-PA.1"/>
    </source>
</evidence>
<dbReference type="EnsemblMetazoa" id="AATE006424-RA">
    <property type="protein sequence ID" value="AATE006424-PA.1"/>
    <property type="gene ID" value="AATE006424"/>
</dbReference>
<name>A0A182IVS0_ANOAO</name>
<protein>
    <submittedName>
        <fullName evidence="1">Uncharacterized protein</fullName>
    </submittedName>
</protein>